<evidence type="ECO:0008006" key="3">
    <source>
        <dbReference type="Google" id="ProtNLM"/>
    </source>
</evidence>
<sequence length="459" mass="53508">MEHILHDSHNIFIDEQTKLIVKKDDIEIYSTNLPLPDFNADSINETQETIFHEFSDNDDLCYELILYAEFGSITYDLYCDEYNENCTINLVTDSSEFFVSEKSYINTYVPLIKYTQKTKELIEKTVSSASNKDIFPLIDIRKEKNIKKYIEDDFKIAHFLDLCDLTIVINEEERENIKRYKKEHRGEENLPELPLEEEVSAYKKKIIDSYIDLKTKVDFIPVYRIDTKYPSDLEYFKNVIELLKFFKSIAIRVINHENFILNIQSYLAPFLEVLDNSYIIIEFSGINDKEERNILNYMIALNTGMQIIYVKETTDFQNYKIHINKKNIFPNTSLSSYIDRLSDSSSNIWYSDYCGYDRDTAIDYIIGMKPSASLYLLDKNDALQILVLKIKDSSERGTAAWSKSMNSLIDIIKVGSIDKNFLDISHCEACKELATLPKQTLASTKFLSMLHNCITLARI</sequence>
<evidence type="ECO:0000313" key="2">
    <source>
        <dbReference type="Proteomes" id="UP001237501"/>
    </source>
</evidence>
<reference evidence="1" key="2">
    <citation type="submission" date="2023-02" db="EMBL/GenBank/DDBJ databases">
        <authorList>
            <person name="Concha-Toloza M."/>
            <person name="Lopez-Cantillo M."/>
            <person name="Molina-Mora J."/>
            <person name="Collado L."/>
        </authorList>
    </citation>
    <scope>NUCLEOTIDE SEQUENCE</scope>
    <source>
        <strain evidence="1">FR1p153A2</strain>
    </source>
</reference>
<accession>A0AAW6VIR8</accession>
<evidence type="ECO:0000313" key="1">
    <source>
        <dbReference type="EMBL" id="MDK2042084.1"/>
    </source>
</evidence>
<organism evidence="1 2">
    <name type="scientific">Aliarcobacter butzleri</name>
    <dbReference type="NCBI Taxonomy" id="28197"/>
    <lineage>
        <taxon>Bacteria</taxon>
        <taxon>Pseudomonadati</taxon>
        <taxon>Campylobacterota</taxon>
        <taxon>Epsilonproteobacteria</taxon>
        <taxon>Campylobacterales</taxon>
        <taxon>Arcobacteraceae</taxon>
        <taxon>Aliarcobacter</taxon>
    </lineage>
</organism>
<gene>
    <name evidence="1" type="ORF">PT517_09900</name>
</gene>
<dbReference type="Proteomes" id="UP001237501">
    <property type="component" value="Unassembled WGS sequence"/>
</dbReference>
<protein>
    <recommendedName>
        <fullName evidence="3">DUF2779 domain-containing protein</fullName>
    </recommendedName>
</protein>
<dbReference type="EMBL" id="JAQTJK010000013">
    <property type="protein sequence ID" value="MDK2042084.1"/>
    <property type="molecule type" value="Genomic_DNA"/>
</dbReference>
<dbReference type="RefSeq" id="WP_152060364.1">
    <property type="nucleotide sequence ID" value="NZ_CABVSN010000028.1"/>
</dbReference>
<proteinExistence type="predicted"/>
<reference evidence="1" key="1">
    <citation type="journal article" date="2023" name="Antibiotics">
        <title>Genomic Characterization of Antibiotic-Resistant Campylobacterales Isolated from Chilean Poultry Meat.</title>
        <authorList>
            <person name="Concha-Toloza M."/>
            <person name="Lopez-Cantillo M."/>
            <person name="Molina-Mora J.A."/>
            <person name="Collado L."/>
        </authorList>
    </citation>
    <scope>NUCLEOTIDE SEQUENCE</scope>
    <source>
        <strain evidence="1">FR1p153A2</strain>
    </source>
</reference>
<comment type="caution">
    <text evidence="1">The sequence shown here is derived from an EMBL/GenBank/DDBJ whole genome shotgun (WGS) entry which is preliminary data.</text>
</comment>
<name>A0AAW6VIR8_9BACT</name>
<dbReference type="AlphaFoldDB" id="A0AAW6VIR8"/>